<dbReference type="AlphaFoldDB" id="A0ABD1VG89"/>
<protein>
    <submittedName>
        <fullName evidence="2">Solute carrier family 25 (Mitochondrial phosphate transporter)</fullName>
    </submittedName>
</protein>
<accession>A0ABD1VG89</accession>
<reference evidence="3" key="1">
    <citation type="submission" date="2024-07" db="EMBL/GenBank/DDBJ databases">
        <title>Two chromosome-level genome assemblies of Korean endemic species Abeliophyllum distichum and Forsythia ovata (Oleaceae).</title>
        <authorList>
            <person name="Jang H."/>
        </authorList>
    </citation>
    <scope>NUCLEOTIDE SEQUENCE [LARGE SCALE GENOMIC DNA]</scope>
</reference>
<gene>
    <name evidence="2" type="ORF">Fot_17746</name>
</gene>
<dbReference type="EMBL" id="JBFOLJ010000005">
    <property type="protein sequence ID" value="KAL2536355.1"/>
    <property type="molecule type" value="Genomic_DNA"/>
</dbReference>
<dbReference type="Proteomes" id="UP001604277">
    <property type="component" value="Unassembled WGS sequence"/>
</dbReference>
<name>A0ABD1VG89_9LAMI</name>
<organism evidence="2 3">
    <name type="scientific">Forsythia ovata</name>
    <dbReference type="NCBI Taxonomy" id="205694"/>
    <lineage>
        <taxon>Eukaryota</taxon>
        <taxon>Viridiplantae</taxon>
        <taxon>Streptophyta</taxon>
        <taxon>Embryophyta</taxon>
        <taxon>Tracheophyta</taxon>
        <taxon>Spermatophyta</taxon>
        <taxon>Magnoliopsida</taxon>
        <taxon>eudicotyledons</taxon>
        <taxon>Gunneridae</taxon>
        <taxon>Pentapetalae</taxon>
        <taxon>asterids</taxon>
        <taxon>lamiids</taxon>
        <taxon>Lamiales</taxon>
        <taxon>Oleaceae</taxon>
        <taxon>Forsythieae</taxon>
        <taxon>Forsythia</taxon>
    </lineage>
</organism>
<feature type="region of interest" description="Disordered" evidence="1">
    <location>
        <begin position="1"/>
        <end position="42"/>
    </location>
</feature>
<proteinExistence type="predicted"/>
<keyword evidence="3" id="KW-1185">Reference proteome</keyword>
<evidence type="ECO:0000256" key="1">
    <source>
        <dbReference type="SAM" id="MobiDB-lite"/>
    </source>
</evidence>
<evidence type="ECO:0000313" key="3">
    <source>
        <dbReference type="Proteomes" id="UP001604277"/>
    </source>
</evidence>
<feature type="compositionally biased region" description="Basic and acidic residues" evidence="1">
    <location>
        <begin position="28"/>
        <end position="38"/>
    </location>
</feature>
<evidence type="ECO:0000313" key="2">
    <source>
        <dbReference type="EMBL" id="KAL2536355.1"/>
    </source>
</evidence>
<comment type="caution">
    <text evidence="2">The sequence shown here is derived from an EMBL/GenBank/DDBJ whole genome shotgun (WGS) entry which is preliminary data.</text>
</comment>
<sequence length="139" mass="15134">MEVSPTIPTGPEAPDMSGDQVPAVQPPHETEPEAEGHGGGETINLGLLTNLQEIKWFRIELEEFEKTDRLLKTWALKEERIFGDILMASEDVKTSKSAVSKIVNLAEEAKLAKEEIKPTKYQVYSVCKSLIAGGVAGGV</sequence>